<gene>
    <name evidence="1" type="ORF">PCOR1329_LOCUS67692</name>
</gene>
<organism evidence="1 2">
    <name type="scientific">Prorocentrum cordatum</name>
    <dbReference type="NCBI Taxonomy" id="2364126"/>
    <lineage>
        <taxon>Eukaryota</taxon>
        <taxon>Sar</taxon>
        <taxon>Alveolata</taxon>
        <taxon>Dinophyceae</taxon>
        <taxon>Prorocentrales</taxon>
        <taxon>Prorocentraceae</taxon>
        <taxon>Prorocentrum</taxon>
    </lineage>
</organism>
<feature type="non-terminal residue" evidence="1">
    <location>
        <position position="293"/>
    </location>
</feature>
<keyword evidence="2" id="KW-1185">Reference proteome</keyword>
<accession>A0ABN9WII5</accession>
<reference evidence="1" key="1">
    <citation type="submission" date="2023-10" db="EMBL/GenBank/DDBJ databases">
        <authorList>
            <person name="Chen Y."/>
            <person name="Shah S."/>
            <person name="Dougan E. K."/>
            <person name="Thang M."/>
            <person name="Chan C."/>
        </authorList>
    </citation>
    <scope>NUCLEOTIDE SEQUENCE [LARGE SCALE GENOMIC DNA]</scope>
</reference>
<dbReference type="Proteomes" id="UP001189429">
    <property type="component" value="Unassembled WGS sequence"/>
</dbReference>
<name>A0ABN9WII5_9DINO</name>
<evidence type="ECO:0000313" key="2">
    <source>
        <dbReference type="Proteomes" id="UP001189429"/>
    </source>
</evidence>
<sequence length="293" mass="32247">MAAQSHYMAHVSKVTESVTKRQEHRAQWAGAAAAAGVAPAGQPESCLANWRQRRGFGIRWAPRTETRDNSDALCLVADSKTSKYAVRHLGIDGNQAAGGARDFNVNAPRRIAMPKIADKPWMPFVERLTLNGAKIASTCFSYIETDPVIIRSDARAFGPLPMPSGDIEIIASAGNGARDVRSFPEMRTDWGQFKDRRLMSTNPFSIMKKALTTAQNTDGVDADSGGFQSGSTSHSDFDLGDTMLNLHPKQMSNMGWNWDYNLNTTEEPEINIDEPGAKGRIRIYKPYVKMHTG</sequence>
<evidence type="ECO:0000313" key="1">
    <source>
        <dbReference type="EMBL" id="CAK0886306.1"/>
    </source>
</evidence>
<proteinExistence type="predicted"/>
<comment type="caution">
    <text evidence="1">The sequence shown here is derived from an EMBL/GenBank/DDBJ whole genome shotgun (WGS) entry which is preliminary data.</text>
</comment>
<protein>
    <submittedName>
        <fullName evidence="1">Uncharacterized protein</fullName>
    </submittedName>
</protein>
<dbReference type="EMBL" id="CAUYUJ010018785">
    <property type="protein sequence ID" value="CAK0886306.1"/>
    <property type="molecule type" value="Genomic_DNA"/>
</dbReference>